<keyword evidence="5" id="KW-0963">Cytoplasm</keyword>
<sequence>MNQAVSERQQLSDREGFASFVMRMRARGINDARLFAAIESTPRQSFMGSSWAHLSFSQRTAPLDCGEYIEGIDDQARVIAALQLESGHRVLEIGTGSGFTAAVMSMLSGRVTTVERYRKLCDRALQQFVTLKRENIMVKHADGRHGMPGGPFDRIVIWLACEDIPRHFVELLATHGVLIAPIGPGDGQQMVTRIAKVGSRFEQENIMPVRYQPFIEGMSSVL</sequence>
<dbReference type="PANTHER" id="PTHR11579">
    <property type="entry name" value="PROTEIN-L-ISOASPARTATE O-METHYLTRANSFERASE"/>
    <property type="match status" value="1"/>
</dbReference>
<dbReference type="Proteomes" id="UP000215256">
    <property type="component" value="Chromosome 1"/>
</dbReference>
<dbReference type="EMBL" id="CP022604">
    <property type="protein sequence ID" value="ASV87618.1"/>
    <property type="molecule type" value="Genomic_DNA"/>
</dbReference>
<evidence type="ECO:0000256" key="8">
    <source>
        <dbReference type="ARBA" id="ARBA00022691"/>
    </source>
</evidence>
<dbReference type="InterPro" id="IPR029063">
    <property type="entry name" value="SAM-dependent_MTases_sf"/>
</dbReference>
<evidence type="ECO:0000313" key="13">
    <source>
        <dbReference type="EMBL" id="KAA9361383.1"/>
    </source>
</evidence>
<organism evidence="12 14">
    <name type="scientific">Ochrobactrum quorumnocens</name>
    <dbReference type="NCBI Taxonomy" id="271865"/>
    <lineage>
        <taxon>Bacteria</taxon>
        <taxon>Pseudomonadati</taxon>
        <taxon>Pseudomonadota</taxon>
        <taxon>Alphaproteobacteria</taxon>
        <taxon>Hyphomicrobiales</taxon>
        <taxon>Brucellaceae</taxon>
        <taxon>Brucella/Ochrobactrum group</taxon>
        <taxon>Ochrobactrum</taxon>
    </lineage>
</organism>
<evidence type="ECO:0000256" key="3">
    <source>
        <dbReference type="ARBA" id="ARBA00011890"/>
    </source>
</evidence>
<dbReference type="InterPro" id="IPR000682">
    <property type="entry name" value="PCMT"/>
</dbReference>
<dbReference type="Gene3D" id="3.40.50.150">
    <property type="entry name" value="Vaccinia Virus protein VP39"/>
    <property type="match status" value="1"/>
</dbReference>
<gene>
    <name evidence="12" type="ORF">CES85_0953</name>
    <name evidence="13" type="ORF">F3W84_20720</name>
</gene>
<dbReference type="SUPFAM" id="SSF53335">
    <property type="entry name" value="S-adenosyl-L-methionine-dependent methyltransferases"/>
    <property type="match status" value="1"/>
</dbReference>
<evidence type="ECO:0000256" key="6">
    <source>
        <dbReference type="ARBA" id="ARBA00022603"/>
    </source>
</evidence>
<dbReference type="AlphaFoldDB" id="A0A248ULR2"/>
<keyword evidence="8" id="KW-0949">S-adenosyl-L-methionine</keyword>
<dbReference type="RefSeq" id="WP_095446505.1">
    <property type="nucleotide sequence ID" value="NZ_CP022604.1"/>
</dbReference>
<accession>A0A248ULR2</accession>
<comment type="subcellular location">
    <subcellularLocation>
        <location evidence="1">Cytoplasm</location>
    </subcellularLocation>
</comment>
<evidence type="ECO:0000313" key="14">
    <source>
        <dbReference type="Proteomes" id="UP000215256"/>
    </source>
</evidence>
<keyword evidence="7 13" id="KW-0808">Transferase</keyword>
<dbReference type="GO" id="GO:0004719">
    <property type="term" value="F:protein-L-isoaspartate (D-aspartate) O-methyltransferase activity"/>
    <property type="evidence" value="ECO:0007669"/>
    <property type="project" value="UniProtKB-EC"/>
</dbReference>
<dbReference type="Proteomes" id="UP000327108">
    <property type="component" value="Unassembled WGS sequence"/>
</dbReference>
<proteinExistence type="inferred from homology"/>
<dbReference type="KEGG" id="och:CES85_0953"/>
<evidence type="ECO:0000313" key="12">
    <source>
        <dbReference type="EMBL" id="ASV87618.1"/>
    </source>
</evidence>
<dbReference type="GO" id="GO:0032259">
    <property type="term" value="P:methylation"/>
    <property type="evidence" value="ECO:0007669"/>
    <property type="project" value="UniProtKB-KW"/>
</dbReference>
<dbReference type="Pfam" id="PF01135">
    <property type="entry name" value="PCMT"/>
    <property type="match status" value="1"/>
</dbReference>
<evidence type="ECO:0000256" key="2">
    <source>
        <dbReference type="ARBA" id="ARBA00005369"/>
    </source>
</evidence>
<evidence type="ECO:0000313" key="15">
    <source>
        <dbReference type="Proteomes" id="UP000327108"/>
    </source>
</evidence>
<evidence type="ECO:0000256" key="11">
    <source>
        <dbReference type="ARBA" id="ARBA00031350"/>
    </source>
</evidence>
<comment type="similarity">
    <text evidence="2">Belongs to the methyltransferase superfamily. L-isoaspartyl/D-aspartyl protein methyltransferase family.</text>
</comment>
<dbReference type="CDD" id="cd02440">
    <property type="entry name" value="AdoMet_MTases"/>
    <property type="match status" value="1"/>
</dbReference>
<evidence type="ECO:0000256" key="5">
    <source>
        <dbReference type="ARBA" id="ARBA00022490"/>
    </source>
</evidence>
<evidence type="ECO:0000256" key="9">
    <source>
        <dbReference type="ARBA" id="ARBA00030757"/>
    </source>
</evidence>
<evidence type="ECO:0000256" key="1">
    <source>
        <dbReference type="ARBA" id="ARBA00004496"/>
    </source>
</evidence>
<evidence type="ECO:0000256" key="10">
    <source>
        <dbReference type="ARBA" id="ARBA00031323"/>
    </source>
</evidence>
<reference evidence="13 15" key="2">
    <citation type="submission" date="2019-09" db="EMBL/GenBank/DDBJ databases">
        <title>Biological control of the noxious weed angled onion (Allium triquetrum) thwarted by endophytic bacteria in Victoria, Australia.</title>
        <authorList>
            <person name="Tehranchian P."/>
            <person name="Adair R.J."/>
            <person name="Van T.H."/>
            <person name="Morrison P.D."/>
            <person name="Williams H."/>
            <person name="Lawrie A.C."/>
        </authorList>
    </citation>
    <scope>NUCLEOTIDE SEQUENCE [LARGE SCALE GENOMIC DNA]</scope>
    <source>
        <strain evidence="13 15">RPTAtOch1</strain>
    </source>
</reference>
<evidence type="ECO:0000256" key="4">
    <source>
        <dbReference type="ARBA" id="ARBA00013346"/>
    </source>
</evidence>
<protein>
    <recommendedName>
        <fullName evidence="4">Protein-L-isoaspartate O-methyltransferase</fullName>
        <ecNumber evidence="3">2.1.1.77</ecNumber>
    </recommendedName>
    <alternativeName>
        <fullName evidence="11">L-isoaspartyl protein carboxyl methyltransferase</fullName>
    </alternativeName>
    <alternativeName>
        <fullName evidence="9">Protein L-isoaspartyl methyltransferase</fullName>
    </alternativeName>
    <alternativeName>
        <fullName evidence="10">Protein-beta-aspartate methyltransferase</fullName>
    </alternativeName>
</protein>
<dbReference type="GO" id="GO:0005737">
    <property type="term" value="C:cytoplasm"/>
    <property type="evidence" value="ECO:0007669"/>
    <property type="project" value="UniProtKB-SubCell"/>
</dbReference>
<evidence type="ECO:0000256" key="7">
    <source>
        <dbReference type="ARBA" id="ARBA00022679"/>
    </source>
</evidence>
<dbReference type="EC" id="2.1.1.77" evidence="3"/>
<dbReference type="EMBL" id="VYXQ01000026">
    <property type="protein sequence ID" value="KAA9361383.1"/>
    <property type="molecule type" value="Genomic_DNA"/>
</dbReference>
<keyword evidence="6 13" id="KW-0489">Methyltransferase</keyword>
<dbReference type="PANTHER" id="PTHR11579:SF0">
    <property type="entry name" value="PROTEIN-L-ISOASPARTATE(D-ASPARTATE) O-METHYLTRANSFERASE"/>
    <property type="match status" value="1"/>
</dbReference>
<name>A0A248ULR2_9HYPH</name>
<dbReference type="NCBIfam" id="NF001453">
    <property type="entry name" value="PRK00312.1"/>
    <property type="match status" value="1"/>
</dbReference>
<dbReference type="OrthoDB" id="9810066at2"/>
<keyword evidence="15" id="KW-1185">Reference proteome</keyword>
<reference evidence="12 14" key="1">
    <citation type="submission" date="2017-07" db="EMBL/GenBank/DDBJ databases">
        <title>Phylogenetic study on the rhizospheric bacterium Ochrobactrum sp. A44.</title>
        <authorList>
            <person name="Krzyzanowska D.M."/>
            <person name="Ossowicki A."/>
            <person name="Rajewska M."/>
            <person name="Maciag T."/>
            <person name="Kaczynski Z."/>
            <person name="Czerwicka M."/>
            <person name="Jafra S."/>
        </authorList>
    </citation>
    <scope>NUCLEOTIDE SEQUENCE [LARGE SCALE GENOMIC DNA]</scope>
    <source>
        <strain evidence="12 14">A44</strain>
    </source>
</reference>